<dbReference type="Proteomes" id="UP000182517">
    <property type="component" value="Chromosome"/>
</dbReference>
<evidence type="ECO:0000256" key="1">
    <source>
        <dbReference type="SAM" id="Phobius"/>
    </source>
</evidence>
<evidence type="ECO:0008006" key="4">
    <source>
        <dbReference type="Google" id="ProtNLM"/>
    </source>
</evidence>
<dbReference type="InterPro" id="IPR021776">
    <property type="entry name" value="ActD"/>
</dbReference>
<keyword evidence="1" id="KW-1133">Transmembrane helix</keyword>
<name>A0A1L3GRY7_9BACT</name>
<evidence type="ECO:0000313" key="3">
    <source>
        <dbReference type="Proteomes" id="UP000182517"/>
    </source>
</evidence>
<protein>
    <recommendedName>
        <fullName evidence="4">DUF3341 domain-containing protein</fullName>
    </recommendedName>
</protein>
<organism evidence="2 3">
    <name type="scientific">Syntrophotalea acetylenivorans</name>
    <dbReference type="NCBI Taxonomy" id="1842532"/>
    <lineage>
        <taxon>Bacteria</taxon>
        <taxon>Pseudomonadati</taxon>
        <taxon>Thermodesulfobacteriota</taxon>
        <taxon>Desulfuromonadia</taxon>
        <taxon>Desulfuromonadales</taxon>
        <taxon>Syntrophotaleaceae</taxon>
        <taxon>Syntrophotalea</taxon>
    </lineage>
</organism>
<dbReference type="EMBL" id="CP015519">
    <property type="protein sequence ID" value="APG28693.1"/>
    <property type="molecule type" value="Genomic_DNA"/>
</dbReference>
<dbReference type="RefSeq" id="WP_072284719.1">
    <property type="nucleotide sequence ID" value="NZ_CP015519.1"/>
</dbReference>
<dbReference type="PANTHER" id="PTHR40394">
    <property type="entry name" value="LIPOPROTEIN-RELATED"/>
    <property type="match status" value="1"/>
</dbReference>
<keyword evidence="1" id="KW-0812">Transmembrane</keyword>
<dbReference type="STRING" id="1842532.A7E78_13145"/>
<reference evidence="2 3" key="1">
    <citation type="journal article" date="2017" name="Genome Announc.">
        <title>Complete Genome Sequences of Two Acetylene-Fermenting Pelobacter acetylenicus Strains.</title>
        <authorList>
            <person name="Sutton J.M."/>
            <person name="Baesman S.M."/>
            <person name="Fierst J.L."/>
            <person name="Poret-Peterson A.T."/>
            <person name="Oremland R.S."/>
            <person name="Dunlap D.S."/>
            <person name="Akob D.M."/>
        </authorList>
    </citation>
    <scope>NUCLEOTIDE SEQUENCE [LARGE SCALE GENOMIC DNA]</scope>
    <source>
        <strain evidence="2 3">SFB93</strain>
    </source>
</reference>
<dbReference type="PANTHER" id="PTHR40394:SF2">
    <property type="entry name" value="QUINOL:CYTOCHROME C OXIDOREDUCTASE MEMBRANE PROTEIN"/>
    <property type="match status" value="1"/>
</dbReference>
<dbReference type="AlphaFoldDB" id="A0A1L3GRY7"/>
<feature type="transmembrane region" description="Helical" evidence="1">
    <location>
        <begin position="54"/>
        <end position="73"/>
    </location>
</feature>
<evidence type="ECO:0000313" key="2">
    <source>
        <dbReference type="EMBL" id="APG28693.1"/>
    </source>
</evidence>
<dbReference type="KEGG" id="pef:A7E78_13145"/>
<accession>A0A1L3GRY7</accession>
<sequence length="150" mass="16361">MARQLFFDDQQTFLQQLEQLLKDGTPREQLDVRTPYHLSEVETLLAQPPSKLPLFALGGALAGFGGGFLLAALTSLDWPISTGGKPVVAVPPFLLIGYLMTILIGSLASFAGFLLLARLPRIEALVEEQDFDSRFIITITDEVAPCTTLN</sequence>
<feature type="transmembrane region" description="Helical" evidence="1">
    <location>
        <begin position="93"/>
        <end position="116"/>
    </location>
</feature>
<keyword evidence="3" id="KW-1185">Reference proteome</keyword>
<proteinExistence type="predicted"/>
<keyword evidence="1" id="KW-0472">Membrane</keyword>
<dbReference type="OrthoDB" id="9792475at2"/>
<gene>
    <name evidence="2" type="ORF">A7E78_13145</name>
</gene>
<dbReference type="Pfam" id="PF11821">
    <property type="entry name" value="ActD"/>
    <property type="match status" value="1"/>
</dbReference>